<sequence length="622" mass="68517">MESLYDETNDFLTYVNQDLLEDHSSNSITTSPNPPSNIFESSHTEGSPQWSSPSSDSSRDLSSQLDDPTKFWLNSQPFLPPQCNPFDVTTNPMLMGLPEQNNFSDFLTPCLPAFEFNTNAQSGNMISLDPFVVNSSFDDSFTIDQTPTTTSLPMDPAISALVNNPSLLFSFSNTYHQSLPASVNPTPLQPTTHNLIASVQQTSTQLSQPISVPKALPTVNQVPDNSAPKSKRGRKSTKTANQSTQNIHTQPSTQVSSPAPMVNTPATPVLQPRSLSTIPIKPANAQIIPIAPRVEPMPEPIMTESEKLRQQVLNKKQERLIKNRAAALLSRKRKREHLAELETQNEALSTENQELKDRIRLLEAQLAAAASQNTSSASIKSEQENSLKSDDQSSQSSSNSKAKPLGASFLILLFSFCFFTLSPAMLSNSTGLVPSTYSPLASSSQSYSYTKSRSSTPLIDPSPQLLFLDSSKSLSLFNTNNQDQSNNMSQELSIIRKSSSSSQALTTISAFHRRLDPQPPRFSYNLPKTPNNDLAPLNTNDQPSEDVAYLFSDRLTRFIPKNIKNQTDNKDGEGDECKNQKLPQLSIISPWAISQDGKEAQYLRLDVEVKSTKLVGTNDMIR</sequence>
<dbReference type="Proteomes" id="UP000070444">
    <property type="component" value="Unassembled WGS sequence"/>
</dbReference>
<feature type="compositionally biased region" description="Polar residues" evidence="7">
    <location>
        <begin position="238"/>
        <end position="257"/>
    </location>
</feature>
<evidence type="ECO:0000256" key="5">
    <source>
        <dbReference type="ARBA" id="ARBA00023242"/>
    </source>
</evidence>
<evidence type="ECO:0000256" key="1">
    <source>
        <dbReference type="ARBA" id="ARBA00004167"/>
    </source>
</evidence>
<evidence type="ECO:0000313" key="9">
    <source>
        <dbReference type="EMBL" id="KXN72459.1"/>
    </source>
</evidence>
<feature type="region of interest" description="Disordered" evidence="7">
    <location>
        <begin position="373"/>
        <end position="400"/>
    </location>
</feature>
<gene>
    <name evidence="9" type="ORF">CONCODRAFT_77753</name>
</gene>
<dbReference type="InterPro" id="IPR046347">
    <property type="entry name" value="bZIP_sf"/>
</dbReference>
<dbReference type="GO" id="GO:0016020">
    <property type="term" value="C:membrane"/>
    <property type="evidence" value="ECO:0007669"/>
    <property type="project" value="UniProtKB-SubCell"/>
</dbReference>
<dbReference type="GO" id="GO:0000978">
    <property type="term" value="F:RNA polymerase II cis-regulatory region sequence-specific DNA binding"/>
    <property type="evidence" value="ECO:0007669"/>
    <property type="project" value="TreeGrafter"/>
</dbReference>
<protein>
    <recommendedName>
        <fullName evidence="8">BZIP domain-containing protein</fullName>
    </recommendedName>
</protein>
<evidence type="ECO:0000256" key="6">
    <source>
        <dbReference type="SAM" id="Coils"/>
    </source>
</evidence>
<accession>A0A137PBS6</accession>
<feature type="compositionally biased region" description="Polar residues" evidence="7">
    <location>
        <begin position="218"/>
        <end position="228"/>
    </location>
</feature>
<name>A0A137PBS6_CONC2</name>
<dbReference type="CDD" id="cd14812">
    <property type="entry name" value="bZIP_u3"/>
    <property type="match status" value="1"/>
</dbReference>
<dbReference type="EMBL" id="KQ964452">
    <property type="protein sequence ID" value="KXN72459.1"/>
    <property type="molecule type" value="Genomic_DNA"/>
</dbReference>
<dbReference type="GO" id="GO:0030968">
    <property type="term" value="P:endoplasmic reticulum unfolded protein response"/>
    <property type="evidence" value="ECO:0007669"/>
    <property type="project" value="TreeGrafter"/>
</dbReference>
<dbReference type="PROSITE" id="PS50217">
    <property type="entry name" value="BZIP"/>
    <property type="match status" value="1"/>
</dbReference>
<dbReference type="PANTHER" id="PTHR46164">
    <property type="entry name" value="ATF6, ISOFORM C"/>
    <property type="match status" value="1"/>
</dbReference>
<dbReference type="SUPFAM" id="SSF57959">
    <property type="entry name" value="Leucine zipper domain"/>
    <property type="match status" value="1"/>
</dbReference>
<dbReference type="SMART" id="SM00338">
    <property type="entry name" value="BRLZ"/>
    <property type="match status" value="1"/>
</dbReference>
<keyword evidence="2" id="KW-0805">Transcription regulation</keyword>
<dbReference type="STRING" id="796925.A0A137PBS6"/>
<keyword evidence="5" id="KW-0539">Nucleus</keyword>
<keyword evidence="3" id="KW-0238">DNA-binding</keyword>
<reference evidence="9 10" key="1">
    <citation type="journal article" date="2015" name="Genome Biol. Evol.">
        <title>Phylogenomic analyses indicate that early fungi evolved digesting cell walls of algal ancestors of land plants.</title>
        <authorList>
            <person name="Chang Y."/>
            <person name="Wang S."/>
            <person name="Sekimoto S."/>
            <person name="Aerts A.L."/>
            <person name="Choi C."/>
            <person name="Clum A."/>
            <person name="LaButti K.M."/>
            <person name="Lindquist E.A."/>
            <person name="Yee Ngan C."/>
            <person name="Ohm R.A."/>
            <person name="Salamov A.A."/>
            <person name="Grigoriev I.V."/>
            <person name="Spatafora J.W."/>
            <person name="Berbee M.L."/>
        </authorList>
    </citation>
    <scope>NUCLEOTIDE SEQUENCE [LARGE SCALE GENOMIC DNA]</scope>
    <source>
        <strain evidence="9 10">NRRL 28638</strain>
    </source>
</reference>
<dbReference type="InterPro" id="IPR004827">
    <property type="entry name" value="bZIP"/>
</dbReference>
<feature type="coiled-coil region" evidence="6">
    <location>
        <begin position="331"/>
        <end position="372"/>
    </location>
</feature>
<dbReference type="Pfam" id="PF00170">
    <property type="entry name" value="bZIP_1"/>
    <property type="match status" value="1"/>
</dbReference>
<evidence type="ECO:0000259" key="8">
    <source>
        <dbReference type="PROSITE" id="PS50217"/>
    </source>
</evidence>
<dbReference type="GO" id="GO:0000981">
    <property type="term" value="F:DNA-binding transcription factor activity, RNA polymerase II-specific"/>
    <property type="evidence" value="ECO:0007669"/>
    <property type="project" value="TreeGrafter"/>
</dbReference>
<feature type="domain" description="BZIP" evidence="8">
    <location>
        <begin position="313"/>
        <end position="366"/>
    </location>
</feature>
<dbReference type="Gene3D" id="1.20.5.170">
    <property type="match status" value="1"/>
</dbReference>
<evidence type="ECO:0000313" key="10">
    <source>
        <dbReference type="Proteomes" id="UP000070444"/>
    </source>
</evidence>
<evidence type="ECO:0000256" key="4">
    <source>
        <dbReference type="ARBA" id="ARBA00023163"/>
    </source>
</evidence>
<dbReference type="AlphaFoldDB" id="A0A137PBS6"/>
<comment type="subcellular location">
    <subcellularLocation>
        <location evidence="1">Membrane</location>
        <topology evidence="1">Single-pass membrane protein</topology>
    </subcellularLocation>
</comment>
<feature type="region of interest" description="Disordered" evidence="7">
    <location>
        <begin position="206"/>
        <end position="264"/>
    </location>
</feature>
<dbReference type="InterPro" id="IPR051882">
    <property type="entry name" value="ATF_bZIP_TF"/>
</dbReference>
<keyword evidence="10" id="KW-1185">Reference proteome</keyword>
<keyword evidence="4" id="KW-0804">Transcription</keyword>
<proteinExistence type="predicted"/>
<feature type="region of interest" description="Disordered" evidence="7">
    <location>
        <begin position="23"/>
        <end position="66"/>
    </location>
</feature>
<dbReference type="GO" id="GO:0005634">
    <property type="term" value="C:nucleus"/>
    <property type="evidence" value="ECO:0007669"/>
    <property type="project" value="TreeGrafter"/>
</dbReference>
<feature type="compositionally biased region" description="Basic and acidic residues" evidence="7">
    <location>
        <begin position="381"/>
        <end position="391"/>
    </location>
</feature>
<feature type="compositionally biased region" description="Low complexity" evidence="7">
    <location>
        <begin position="47"/>
        <end position="66"/>
    </location>
</feature>
<evidence type="ECO:0000256" key="2">
    <source>
        <dbReference type="ARBA" id="ARBA00023015"/>
    </source>
</evidence>
<organism evidence="9 10">
    <name type="scientific">Conidiobolus coronatus (strain ATCC 28846 / CBS 209.66 / NRRL 28638)</name>
    <name type="common">Delacroixia coronata</name>
    <dbReference type="NCBI Taxonomy" id="796925"/>
    <lineage>
        <taxon>Eukaryota</taxon>
        <taxon>Fungi</taxon>
        <taxon>Fungi incertae sedis</taxon>
        <taxon>Zoopagomycota</taxon>
        <taxon>Entomophthoromycotina</taxon>
        <taxon>Entomophthoromycetes</taxon>
        <taxon>Entomophthorales</taxon>
        <taxon>Ancylistaceae</taxon>
        <taxon>Conidiobolus</taxon>
    </lineage>
</organism>
<dbReference type="PANTHER" id="PTHR46164:SF3">
    <property type="entry name" value="ATF6, ISOFORM C"/>
    <property type="match status" value="1"/>
</dbReference>
<evidence type="ECO:0000256" key="7">
    <source>
        <dbReference type="SAM" id="MobiDB-lite"/>
    </source>
</evidence>
<keyword evidence="6" id="KW-0175">Coiled coil</keyword>
<evidence type="ECO:0000256" key="3">
    <source>
        <dbReference type="ARBA" id="ARBA00023125"/>
    </source>
</evidence>